<evidence type="ECO:0000256" key="1">
    <source>
        <dbReference type="SAM" id="MobiDB-lite"/>
    </source>
</evidence>
<dbReference type="PANTHER" id="PTHR43736:SF1">
    <property type="entry name" value="DIHYDRONEOPTERIN TRIPHOSPHATE DIPHOSPHATASE"/>
    <property type="match status" value="1"/>
</dbReference>
<protein>
    <submittedName>
        <fullName evidence="3">NUDIX hydrolase</fullName>
    </submittedName>
</protein>
<dbReference type="InterPro" id="IPR015797">
    <property type="entry name" value="NUDIX_hydrolase-like_dom_sf"/>
</dbReference>
<geneLocation type="plasmid" evidence="3 4">
    <name>pHALXA01</name>
</geneLocation>
<dbReference type="KEGG" id="hxa:Halxa_0347"/>
<dbReference type="RefSeq" id="WP_013875678.1">
    <property type="nucleotide sequence ID" value="NC_015658.1"/>
</dbReference>
<dbReference type="OrthoDB" id="25379at2157"/>
<dbReference type="SUPFAM" id="SSF55811">
    <property type="entry name" value="Nudix"/>
    <property type="match status" value="1"/>
</dbReference>
<reference evidence="4" key="1">
    <citation type="journal article" date="2012" name="Stand. Genomic Sci.">
        <title>Complete genome sequence of Halopiger xanaduensis type strain (SH-6(T)).</title>
        <authorList>
            <person name="Anderson I."/>
            <person name="Tindall B.J."/>
            <person name="Rohde M."/>
            <person name="Lucas S."/>
            <person name="Han J."/>
            <person name="Lapidus A."/>
            <person name="Cheng J.F."/>
            <person name="Goodwin L."/>
            <person name="Pitluck S."/>
            <person name="Peters L."/>
            <person name="Pati A."/>
            <person name="Mikhailova N."/>
            <person name="Pagani I."/>
            <person name="Teshima H."/>
            <person name="Han C."/>
            <person name="Tapia R."/>
            <person name="Land M."/>
            <person name="Woyke T."/>
            <person name="Klenk H.P."/>
            <person name="Kyrpides N."/>
            <person name="Ivanova N."/>
        </authorList>
    </citation>
    <scope>NUCLEOTIDE SEQUENCE [LARGE SCALE GENOMIC DNA]</scope>
    <source>
        <strain evidence="4">DSM 18323 / JCM 14033 / SH-6</strain>
        <plasmid evidence="4">Plasmid pHALXA01</plasmid>
    </source>
</reference>
<dbReference type="EMBL" id="CP002840">
    <property type="protein sequence ID" value="AEH38950.1"/>
    <property type="molecule type" value="Genomic_DNA"/>
</dbReference>
<name>F8DD63_HALXS</name>
<feature type="domain" description="Nudix hydrolase" evidence="2">
    <location>
        <begin position="5"/>
        <end position="130"/>
    </location>
</feature>
<gene>
    <name evidence="3" type="ordered locus">Halxa_0347</name>
</gene>
<dbReference type="CDD" id="cd04699">
    <property type="entry name" value="NUDIX_MutT_Nudt1"/>
    <property type="match status" value="1"/>
</dbReference>
<dbReference type="GeneID" id="10795218"/>
<dbReference type="InterPro" id="IPR000086">
    <property type="entry name" value="NUDIX_hydrolase_dom"/>
</dbReference>
<organism evidence="3 4">
    <name type="scientific">Halopiger xanaduensis (strain DSM 18323 / JCM 14033 / SH-6)</name>
    <dbReference type="NCBI Taxonomy" id="797210"/>
    <lineage>
        <taxon>Archaea</taxon>
        <taxon>Methanobacteriati</taxon>
        <taxon>Methanobacteriota</taxon>
        <taxon>Stenosarchaea group</taxon>
        <taxon>Halobacteria</taxon>
        <taxon>Halobacteriales</taxon>
        <taxon>Natrialbaceae</taxon>
        <taxon>Halopiger</taxon>
    </lineage>
</organism>
<sequence>MTEELLTATVSVRGVVFSNDDVLILRRSTDREWELPGGRLGPDEPVVSGLQRELREETLLEVDVVDIVHATAWRNDDDHGRFAVYYLCRTDHRPVQLSEEHSDSKWVSFAEATTTLTKSHAAAVRRANRRRTDRVRESSVSG</sequence>
<evidence type="ECO:0000259" key="2">
    <source>
        <dbReference type="PROSITE" id="PS51462"/>
    </source>
</evidence>
<proteinExistence type="predicted"/>
<dbReference type="HOGENOM" id="CLU_037162_24_0_2"/>
<accession>F8DD63</accession>
<evidence type="ECO:0000313" key="4">
    <source>
        <dbReference type="Proteomes" id="UP000006794"/>
    </source>
</evidence>
<dbReference type="Proteomes" id="UP000006794">
    <property type="component" value="Plasmid pHALXA01"/>
</dbReference>
<dbReference type="PROSITE" id="PS51462">
    <property type="entry name" value="NUDIX"/>
    <property type="match status" value="1"/>
</dbReference>
<dbReference type="PANTHER" id="PTHR43736">
    <property type="entry name" value="ADP-RIBOSE PYROPHOSPHATASE"/>
    <property type="match status" value="1"/>
</dbReference>
<evidence type="ECO:0000313" key="3">
    <source>
        <dbReference type="EMBL" id="AEH38950.1"/>
    </source>
</evidence>
<keyword evidence="4" id="KW-1185">Reference proteome</keyword>
<dbReference type="AlphaFoldDB" id="F8DD63"/>
<dbReference type="Gene3D" id="3.90.79.10">
    <property type="entry name" value="Nucleoside Triphosphate Pyrophosphohydrolase"/>
    <property type="match status" value="1"/>
</dbReference>
<dbReference type="GO" id="GO:0016787">
    <property type="term" value="F:hydrolase activity"/>
    <property type="evidence" value="ECO:0007669"/>
    <property type="project" value="UniProtKB-KW"/>
</dbReference>
<feature type="region of interest" description="Disordered" evidence="1">
    <location>
        <begin position="120"/>
        <end position="142"/>
    </location>
</feature>
<dbReference type="Pfam" id="PF00293">
    <property type="entry name" value="NUDIX"/>
    <property type="match status" value="1"/>
</dbReference>
<keyword evidence="3" id="KW-0614">Plasmid</keyword>
<keyword evidence="3" id="KW-0378">Hydrolase</keyword>